<reference evidence="7 8" key="1">
    <citation type="submission" date="2019-02" db="EMBL/GenBank/DDBJ databases">
        <title>Genome of a new Bacteroidetes strain.</title>
        <authorList>
            <person name="Pitt A."/>
        </authorList>
    </citation>
    <scope>NUCLEOTIDE SEQUENCE [LARGE SCALE GENOMIC DNA]</scope>
    <source>
        <strain evidence="7 8">103A-SOEBACH</strain>
    </source>
</reference>
<dbReference type="InterPro" id="IPR017853">
    <property type="entry name" value="GH"/>
</dbReference>
<dbReference type="OrthoDB" id="9806701at2"/>
<dbReference type="GO" id="GO:0006680">
    <property type="term" value="P:glucosylceramide catabolic process"/>
    <property type="evidence" value="ECO:0007669"/>
    <property type="project" value="TreeGrafter"/>
</dbReference>
<evidence type="ECO:0000259" key="5">
    <source>
        <dbReference type="Pfam" id="PF02055"/>
    </source>
</evidence>
<feature type="domain" description="Glycosyl hydrolase family 30 beta sandwich" evidence="6">
    <location>
        <begin position="397"/>
        <end position="451"/>
    </location>
</feature>
<dbReference type="Pfam" id="PF02055">
    <property type="entry name" value="Glyco_hydro_30"/>
    <property type="match status" value="1"/>
</dbReference>
<organism evidence="7 8">
    <name type="scientific">Aquirufa antheringensis</name>
    <dbReference type="NCBI Taxonomy" id="2516559"/>
    <lineage>
        <taxon>Bacteria</taxon>
        <taxon>Pseudomonadati</taxon>
        <taxon>Bacteroidota</taxon>
        <taxon>Cytophagia</taxon>
        <taxon>Cytophagales</taxon>
        <taxon>Flectobacillaceae</taxon>
        <taxon>Aquirufa</taxon>
    </lineage>
</organism>
<dbReference type="Gene3D" id="3.20.20.80">
    <property type="entry name" value="Glycosidases"/>
    <property type="match status" value="1"/>
</dbReference>
<dbReference type="PANTHER" id="PTHR11069">
    <property type="entry name" value="GLUCOSYLCERAMIDASE"/>
    <property type="match status" value="1"/>
</dbReference>
<dbReference type="GO" id="GO:0016020">
    <property type="term" value="C:membrane"/>
    <property type="evidence" value="ECO:0007669"/>
    <property type="project" value="GOC"/>
</dbReference>
<evidence type="ECO:0000259" key="6">
    <source>
        <dbReference type="Pfam" id="PF17189"/>
    </source>
</evidence>
<dbReference type="InterPro" id="IPR013780">
    <property type="entry name" value="Glyco_hydro_b"/>
</dbReference>
<name>A0A4Q9BFJ3_9BACT</name>
<protein>
    <submittedName>
        <fullName evidence="7">Glucosylceramidase</fullName>
    </submittedName>
</protein>
<dbReference type="Gene3D" id="2.60.40.1180">
    <property type="entry name" value="Golgi alpha-mannosidase II"/>
    <property type="match status" value="1"/>
</dbReference>
<dbReference type="InterPro" id="IPR033453">
    <property type="entry name" value="Glyco_hydro_30_TIM-barrel"/>
</dbReference>
<dbReference type="Proteomes" id="UP000293583">
    <property type="component" value="Unassembled WGS sequence"/>
</dbReference>
<evidence type="ECO:0000256" key="4">
    <source>
        <dbReference type="RuleBase" id="RU361188"/>
    </source>
</evidence>
<comment type="similarity">
    <text evidence="1 4">Belongs to the glycosyl hydrolase 30 family.</text>
</comment>
<proteinExistence type="inferred from homology"/>
<dbReference type="AlphaFoldDB" id="A0A4Q9BFJ3"/>
<dbReference type="InterPro" id="IPR033452">
    <property type="entry name" value="GH30_C"/>
</dbReference>
<keyword evidence="4" id="KW-0326">Glycosidase</keyword>
<evidence type="ECO:0000256" key="3">
    <source>
        <dbReference type="ARBA" id="ARBA00022801"/>
    </source>
</evidence>
<dbReference type="Pfam" id="PF17189">
    <property type="entry name" value="Glyco_hydro_30C"/>
    <property type="match status" value="1"/>
</dbReference>
<dbReference type="EMBL" id="SEWY01000002">
    <property type="protein sequence ID" value="TBH74551.1"/>
    <property type="molecule type" value="Genomic_DNA"/>
</dbReference>
<dbReference type="PROSITE" id="PS51257">
    <property type="entry name" value="PROKAR_LIPOPROTEIN"/>
    <property type="match status" value="1"/>
</dbReference>
<dbReference type="RefSeq" id="WP_130922991.1">
    <property type="nucleotide sequence ID" value="NZ_JAANOM010000001.1"/>
</dbReference>
<accession>A0A4Q9BFJ3</accession>
<dbReference type="InterPro" id="IPR001139">
    <property type="entry name" value="Glyco_hydro_30"/>
</dbReference>
<sequence>MKHILLTICTLAFLFSCSKEEQVPAQTAPSLDFSNAEFYQSLPKQKSFFQKIDKPGASGSGDLLVLNPDLTFQTIDGFGLALTGGSAQVMYRLEPVKRAALLQELFGKNGMTVLRISVGASDLDSAVFSYEDEPGTFSLAKSKPDLIPLLKEIIAINPAIKIMASPWSAPIWMKDNYSSRGGSLMEKYYVTYAEYLAKYTQEMAKEGIPIWSLTPQNEPLNPGNNPSMYMSALMQGTFVAKALGPVFEKQGIQTKIVIYDHNCDHPEYAIELLNVPEVRKYVNGSAFHLYGGDISAMSQVQKAHPDKDLYFTEQWTGAKGDFASEFMWHMKNVIIGSVNNHAKAVIEWNLATDPTYGPHTPGGCSECLGALTIGGQEITRNQSYYIVMQAAKFIPPGSIRIGISAPLGIQAAAFKRPDGKIVVLVQNEGAKKSISLGKQNVELAADSVLTIVL</sequence>
<dbReference type="SUPFAM" id="SSF51445">
    <property type="entry name" value="(Trans)glycosidases"/>
    <property type="match status" value="1"/>
</dbReference>
<dbReference type="GO" id="GO:0004348">
    <property type="term" value="F:glucosylceramidase activity"/>
    <property type="evidence" value="ECO:0007669"/>
    <property type="project" value="InterPro"/>
</dbReference>
<keyword evidence="3 4" id="KW-0378">Hydrolase</keyword>
<evidence type="ECO:0000256" key="1">
    <source>
        <dbReference type="ARBA" id="ARBA00005382"/>
    </source>
</evidence>
<keyword evidence="8" id="KW-1185">Reference proteome</keyword>
<comment type="caution">
    <text evidence="7">The sequence shown here is derived from an EMBL/GenBank/DDBJ whole genome shotgun (WGS) entry which is preliminary data.</text>
</comment>
<dbReference type="PANTHER" id="PTHR11069:SF23">
    <property type="entry name" value="LYSOSOMAL ACID GLUCOSYLCERAMIDASE"/>
    <property type="match status" value="1"/>
</dbReference>
<evidence type="ECO:0000313" key="7">
    <source>
        <dbReference type="EMBL" id="TBH74551.1"/>
    </source>
</evidence>
<evidence type="ECO:0000256" key="2">
    <source>
        <dbReference type="ARBA" id="ARBA00022729"/>
    </source>
</evidence>
<keyword evidence="2" id="KW-0732">Signal</keyword>
<feature type="domain" description="Glycosyl hydrolase family 30 TIM-barrel" evidence="5">
    <location>
        <begin position="75"/>
        <end position="359"/>
    </location>
</feature>
<gene>
    <name evidence="7" type="ORF">EWU20_05250</name>
</gene>
<evidence type="ECO:0000313" key="8">
    <source>
        <dbReference type="Proteomes" id="UP000293583"/>
    </source>
</evidence>